<dbReference type="NCBIfam" id="TIGR00636">
    <property type="entry name" value="PduO_Nterm"/>
    <property type="match status" value="1"/>
</dbReference>
<evidence type="ECO:0000313" key="7">
    <source>
        <dbReference type="Proteomes" id="UP000266206"/>
    </source>
</evidence>
<dbReference type="Pfam" id="PF01923">
    <property type="entry name" value="Cob_adeno_trans"/>
    <property type="match status" value="1"/>
</dbReference>
<dbReference type="EMBL" id="NQYH01000001">
    <property type="protein sequence ID" value="RIY42328.1"/>
    <property type="molecule type" value="Genomic_DNA"/>
</dbReference>
<dbReference type="AlphaFoldDB" id="A0A3A1YYS1"/>
<protein>
    <recommendedName>
        <fullName evidence="4">Cobalamin adenosyltransferase</fullName>
        <ecNumber evidence="4">2.5.1.-</ecNumber>
    </recommendedName>
</protein>
<evidence type="ECO:0000256" key="2">
    <source>
        <dbReference type="ARBA" id="ARBA00022741"/>
    </source>
</evidence>
<dbReference type="GO" id="GO:0008817">
    <property type="term" value="F:corrinoid adenosyltransferase activity"/>
    <property type="evidence" value="ECO:0007669"/>
    <property type="project" value="TreeGrafter"/>
</dbReference>
<keyword evidence="1 4" id="KW-0808">Transferase</keyword>
<dbReference type="InterPro" id="IPR036451">
    <property type="entry name" value="CblAdoTrfase-like_sf"/>
</dbReference>
<reference evidence="6 7" key="1">
    <citation type="submission" date="2017-08" db="EMBL/GenBank/DDBJ databases">
        <title>Pusillimonas indicus sp. nov., a member of the family Alcaligenaceae isolated from surface seawater.</title>
        <authorList>
            <person name="Li J."/>
        </authorList>
    </citation>
    <scope>NUCLEOTIDE SEQUENCE [LARGE SCALE GENOMIC DNA]</scope>
    <source>
        <strain evidence="6 7">L52-1-41</strain>
    </source>
</reference>
<feature type="domain" description="Cobalamin adenosyltransferase-like" evidence="5">
    <location>
        <begin position="8"/>
        <end position="165"/>
    </location>
</feature>
<keyword evidence="3 4" id="KW-0067">ATP-binding</keyword>
<comment type="catalytic activity">
    <reaction evidence="4">
        <text>2 cob(II)alamin + AH2 + 2 ATP = 2 adenosylcob(III)alamin + 2 triphosphate + A + 2 H(+)</text>
        <dbReference type="Rhea" id="RHEA:53304"/>
        <dbReference type="ChEBI" id="CHEBI:13193"/>
        <dbReference type="ChEBI" id="CHEBI:15378"/>
        <dbReference type="ChEBI" id="CHEBI:16304"/>
        <dbReference type="ChEBI" id="CHEBI:17499"/>
        <dbReference type="ChEBI" id="CHEBI:18036"/>
        <dbReference type="ChEBI" id="CHEBI:18408"/>
        <dbReference type="ChEBI" id="CHEBI:30616"/>
    </reaction>
</comment>
<dbReference type="GO" id="GO:0009236">
    <property type="term" value="P:cobalamin biosynthetic process"/>
    <property type="evidence" value="ECO:0007669"/>
    <property type="project" value="UniProtKB-UniRule"/>
</dbReference>
<dbReference type="PANTHER" id="PTHR12213:SF0">
    <property type="entry name" value="CORRINOID ADENOSYLTRANSFERASE MMAB"/>
    <property type="match status" value="1"/>
</dbReference>
<comment type="similarity">
    <text evidence="4">Belongs to the Cob(I)alamin adenosyltransferase family.</text>
</comment>
<dbReference type="EC" id="2.5.1.-" evidence="4"/>
<dbReference type="PANTHER" id="PTHR12213">
    <property type="entry name" value="CORRINOID ADENOSYLTRANSFERASE"/>
    <property type="match status" value="1"/>
</dbReference>
<dbReference type="InterPro" id="IPR029499">
    <property type="entry name" value="PduO-typ"/>
</dbReference>
<accession>A0A3A1YYS1</accession>
<evidence type="ECO:0000259" key="5">
    <source>
        <dbReference type="Pfam" id="PF01923"/>
    </source>
</evidence>
<comment type="caution">
    <text evidence="6">The sequence shown here is derived from an EMBL/GenBank/DDBJ whole genome shotgun (WGS) entry which is preliminary data.</text>
</comment>
<dbReference type="GO" id="GO:0005524">
    <property type="term" value="F:ATP binding"/>
    <property type="evidence" value="ECO:0007669"/>
    <property type="project" value="UniProtKB-UniRule"/>
</dbReference>
<proteinExistence type="inferred from homology"/>
<gene>
    <name evidence="6" type="ORF">CJP73_02550</name>
</gene>
<dbReference type="Proteomes" id="UP000266206">
    <property type="component" value="Unassembled WGS sequence"/>
</dbReference>
<evidence type="ECO:0000256" key="4">
    <source>
        <dbReference type="RuleBase" id="RU366026"/>
    </source>
</evidence>
<organism evidence="6 7">
    <name type="scientific">Neopusillimonas maritima</name>
    <dbReference type="NCBI Taxonomy" id="2026239"/>
    <lineage>
        <taxon>Bacteria</taxon>
        <taxon>Pseudomonadati</taxon>
        <taxon>Pseudomonadota</taxon>
        <taxon>Betaproteobacteria</taxon>
        <taxon>Burkholderiales</taxon>
        <taxon>Alcaligenaceae</taxon>
        <taxon>Neopusillimonas</taxon>
    </lineage>
</organism>
<keyword evidence="2 4" id="KW-0547">Nucleotide-binding</keyword>
<dbReference type="Gene3D" id="1.20.1200.10">
    <property type="entry name" value="Cobalamin adenosyltransferase-like"/>
    <property type="match status" value="1"/>
</dbReference>
<name>A0A3A1YYS1_9BURK</name>
<dbReference type="RefSeq" id="WP_119515400.1">
    <property type="nucleotide sequence ID" value="NZ_NQYH01000001.1"/>
</dbReference>
<sequence length="180" mass="19849">MANRLSVIATRTGDDGTTALGDGTRINKHAPRVQAMGDVDELNSMIGLWRTEPLPEEIDTLLGHVQNDLFSVGAELCLPGYAAIQTEQIARLDQALKNFNAMLAPLKEFVLPGGTRATALAHLARTVCRRAERNVIALSEHETVSEPVKQYLNRLSDLCFVLARTLNEKEEMWRNPGKEG</sequence>
<dbReference type="InterPro" id="IPR016030">
    <property type="entry name" value="CblAdoTrfase-like"/>
</dbReference>
<dbReference type="OrthoDB" id="9778896at2"/>
<dbReference type="SUPFAM" id="SSF89028">
    <property type="entry name" value="Cobalamin adenosyltransferase-like"/>
    <property type="match status" value="1"/>
</dbReference>
<keyword evidence="4" id="KW-0169">Cobalamin biosynthesis</keyword>
<evidence type="ECO:0000256" key="1">
    <source>
        <dbReference type="ARBA" id="ARBA00022679"/>
    </source>
</evidence>
<evidence type="ECO:0000313" key="6">
    <source>
        <dbReference type="EMBL" id="RIY42328.1"/>
    </source>
</evidence>
<evidence type="ECO:0000256" key="3">
    <source>
        <dbReference type="ARBA" id="ARBA00022840"/>
    </source>
</evidence>